<dbReference type="NCBIfam" id="TIGR00367">
    <property type="entry name" value="calcium/sodium antiporter"/>
    <property type="match status" value="1"/>
</dbReference>
<feature type="domain" description="Sodium/calcium exchanger membrane region" evidence="6">
    <location>
        <begin position="7"/>
        <end position="145"/>
    </location>
</feature>
<comment type="subcellular location">
    <subcellularLocation>
        <location evidence="1">Membrane</location>
        <topology evidence="1">Multi-pass membrane protein</topology>
    </subcellularLocation>
</comment>
<evidence type="ECO:0000256" key="2">
    <source>
        <dbReference type="ARBA" id="ARBA00022692"/>
    </source>
</evidence>
<dbReference type="Proteomes" id="UP000316426">
    <property type="component" value="Chromosome"/>
</dbReference>
<accession>A0A518KC08</accession>
<feature type="domain" description="Sodium/calcium exchanger membrane region" evidence="6">
    <location>
        <begin position="180"/>
        <end position="320"/>
    </location>
</feature>
<name>A0A518KC08_9BACT</name>
<reference evidence="7 8" key="1">
    <citation type="submission" date="2019-02" db="EMBL/GenBank/DDBJ databases">
        <title>Deep-cultivation of Planctomycetes and their phenomic and genomic characterization uncovers novel biology.</title>
        <authorList>
            <person name="Wiegand S."/>
            <person name="Jogler M."/>
            <person name="Boedeker C."/>
            <person name="Pinto D."/>
            <person name="Vollmers J."/>
            <person name="Rivas-Marin E."/>
            <person name="Kohn T."/>
            <person name="Peeters S.H."/>
            <person name="Heuer A."/>
            <person name="Rast P."/>
            <person name="Oberbeckmann S."/>
            <person name="Bunk B."/>
            <person name="Jeske O."/>
            <person name="Meyerdierks A."/>
            <person name="Storesund J.E."/>
            <person name="Kallscheuer N."/>
            <person name="Luecker S."/>
            <person name="Lage O.M."/>
            <person name="Pohl T."/>
            <person name="Merkel B.J."/>
            <person name="Hornburger P."/>
            <person name="Mueller R.-W."/>
            <person name="Bruemmer F."/>
            <person name="Labrenz M."/>
            <person name="Spormann A.M."/>
            <person name="Op den Camp H."/>
            <person name="Overmann J."/>
            <person name="Amann R."/>
            <person name="Jetten M.S.M."/>
            <person name="Mascher T."/>
            <person name="Medema M.H."/>
            <person name="Devos D.P."/>
            <person name="Kaster A.-K."/>
            <person name="Ovreas L."/>
            <person name="Rohde M."/>
            <person name="Galperin M.Y."/>
            <person name="Jogler C."/>
        </authorList>
    </citation>
    <scope>NUCLEOTIDE SEQUENCE [LARGE SCALE GENOMIC DNA]</scope>
    <source>
        <strain evidence="7 8">Spa11</strain>
    </source>
</reference>
<dbReference type="RefSeq" id="WP_145114516.1">
    <property type="nucleotide sequence ID" value="NZ_CP036349.1"/>
</dbReference>
<evidence type="ECO:0000256" key="4">
    <source>
        <dbReference type="ARBA" id="ARBA00023136"/>
    </source>
</evidence>
<organism evidence="7 8">
    <name type="scientific">Botrimarina mediterranea</name>
    <dbReference type="NCBI Taxonomy" id="2528022"/>
    <lineage>
        <taxon>Bacteria</taxon>
        <taxon>Pseudomonadati</taxon>
        <taxon>Planctomycetota</taxon>
        <taxon>Planctomycetia</taxon>
        <taxon>Pirellulales</taxon>
        <taxon>Lacipirellulaceae</taxon>
        <taxon>Botrimarina</taxon>
    </lineage>
</organism>
<sequence>MDLFTIALFILGGFVGLIVGGELLVRGASNLAAALKVPALVIGLTVVALGTSAPELAVTVKSCYAGEADLAVGNIVGSNLANLLLILGLAATVAPLTVSSQLFRLDIPVMIGAAIALFALGSDGSVSRGEGIALVVAMVMYLGWTMREARRETRKLERELEDVAPHDVPATPKTFVVNTIIGLAGLALLVYGADYTVNGCVELAKRFGVSELVIGLTIVAIGTSLPELVVSVVAAMRGKRDLAVGNVIGSNILNVVAVLGMGATVAPAGVAVSADSLAFDIPLMVAVSICCYPIFFSGMSVTRLEGALMLLFYVAYTAWLAYSAAVIGQPPGRGSLVAFLAPLAVVIGLLAVTRWRRQPWGKLPS</sequence>
<dbReference type="KEGG" id="bmei:Spa11_35450"/>
<dbReference type="InterPro" id="IPR004837">
    <property type="entry name" value="NaCa_Exmemb"/>
</dbReference>
<evidence type="ECO:0000259" key="6">
    <source>
        <dbReference type="Pfam" id="PF01699"/>
    </source>
</evidence>
<keyword evidence="8" id="KW-1185">Reference proteome</keyword>
<feature type="transmembrane region" description="Helical" evidence="5">
    <location>
        <begin position="80"/>
        <end position="98"/>
    </location>
</feature>
<gene>
    <name evidence="7" type="primary">yrbG_2</name>
    <name evidence="7" type="ORF">Spa11_35450</name>
</gene>
<evidence type="ECO:0000256" key="1">
    <source>
        <dbReference type="ARBA" id="ARBA00004141"/>
    </source>
</evidence>
<feature type="transmembrane region" description="Helical" evidence="5">
    <location>
        <begin position="6"/>
        <end position="25"/>
    </location>
</feature>
<feature type="transmembrane region" description="Helical" evidence="5">
    <location>
        <begin position="37"/>
        <end position="60"/>
    </location>
</feature>
<keyword evidence="2 5" id="KW-0812">Transmembrane</keyword>
<dbReference type="GO" id="GO:0005262">
    <property type="term" value="F:calcium channel activity"/>
    <property type="evidence" value="ECO:0007669"/>
    <property type="project" value="TreeGrafter"/>
</dbReference>
<evidence type="ECO:0000313" key="8">
    <source>
        <dbReference type="Proteomes" id="UP000316426"/>
    </source>
</evidence>
<feature type="transmembrane region" description="Helical" evidence="5">
    <location>
        <begin position="213"/>
        <end position="236"/>
    </location>
</feature>
<dbReference type="EMBL" id="CP036349">
    <property type="protein sequence ID" value="QDV75330.1"/>
    <property type="molecule type" value="Genomic_DNA"/>
</dbReference>
<dbReference type="GO" id="GO:0008273">
    <property type="term" value="F:calcium, potassium:sodium antiporter activity"/>
    <property type="evidence" value="ECO:0007669"/>
    <property type="project" value="TreeGrafter"/>
</dbReference>
<evidence type="ECO:0000256" key="5">
    <source>
        <dbReference type="SAM" id="Phobius"/>
    </source>
</evidence>
<dbReference type="AlphaFoldDB" id="A0A518KC08"/>
<protein>
    <submittedName>
        <fullName evidence="7">Inner membrane protein YrbG</fullName>
    </submittedName>
</protein>
<dbReference type="PANTHER" id="PTHR10846:SF8">
    <property type="entry name" value="INNER MEMBRANE PROTEIN YRBG"/>
    <property type="match status" value="1"/>
</dbReference>
<feature type="transmembrane region" description="Helical" evidence="5">
    <location>
        <begin position="307"/>
        <end position="328"/>
    </location>
</feature>
<feature type="transmembrane region" description="Helical" evidence="5">
    <location>
        <begin position="105"/>
        <end position="122"/>
    </location>
</feature>
<feature type="transmembrane region" description="Helical" evidence="5">
    <location>
        <begin position="248"/>
        <end position="270"/>
    </location>
</feature>
<feature type="transmembrane region" description="Helical" evidence="5">
    <location>
        <begin position="175"/>
        <end position="193"/>
    </location>
</feature>
<evidence type="ECO:0000256" key="3">
    <source>
        <dbReference type="ARBA" id="ARBA00022989"/>
    </source>
</evidence>
<dbReference type="PANTHER" id="PTHR10846">
    <property type="entry name" value="SODIUM/POTASSIUM/CALCIUM EXCHANGER"/>
    <property type="match status" value="1"/>
</dbReference>
<proteinExistence type="predicted"/>
<dbReference type="GO" id="GO:0006874">
    <property type="term" value="P:intracellular calcium ion homeostasis"/>
    <property type="evidence" value="ECO:0007669"/>
    <property type="project" value="TreeGrafter"/>
</dbReference>
<feature type="transmembrane region" description="Helical" evidence="5">
    <location>
        <begin position="128"/>
        <end position="146"/>
    </location>
</feature>
<keyword evidence="4 5" id="KW-0472">Membrane</keyword>
<dbReference type="Pfam" id="PF01699">
    <property type="entry name" value="Na_Ca_ex"/>
    <property type="match status" value="2"/>
</dbReference>
<evidence type="ECO:0000313" key="7">
    <source>
        <dbReference type="EMBL" id="QDV75330.1"/>
    </source>
</evidence>
<dbReference type="GO" id="GO:0005886">
    <property type="term" value="C:plasma membrane"/>
    <property type="evidence" value="ECO:0007669"/>
    <property type="project" value="TreeGrafter"/>
</dbReference>
<dbReference type="InterPro" id="IPR004481">
    <property type="entry name" value="K/Na/Ca-exchanger"/>
</dbReference>
<dbReference type="InterPro" id="IPR044880">
    <property type="entry name" value="NCX_ion-bd_dom_sf"/>
</dbReference>
<feature type="transmembrane region" description="Helical" evidence="5">
    <location>
        <begin position="276"/>
        <end position="295"/>
    </location>
</feature>
<dbReference type="Gene3D" id="1.20.1420.30">
    <property type="entry name" value="NCX, central ion-binding region"/>
    <property type="match status" value="2"/>
</dbReference>
<feature type="transmembrane region" description="Helical" evidence="5">
    <location>
        <begin position="334"/>
        <end position="352"/>
    </location>
</feature>
<keyword evidence="3 5" id="KW-1133">Transmembrane helix</keyword>